<proteinExistence type="predicted"/>
<sequence length="223" mass="25507">MAVFEDLPFDVLREIISYLPIRNTLHLRQVSKHLQQITRERSIWSHAYRASSLVRPQGPFPWQTAAALESILVRSARLALNWPPNPDAAPVRSRVINIGEDKFGFQLVYGRWLLVLNDERQSILCFDLDRSEISAVDDEEPFSILYKHETEESFINSLSCVTPISNEGDTDHSRCIFLAMEVFPYLGVSMSGEHFTSLILLETPLDLSLCFIKLIPNPEKVLH</sequence>
<keyword evidence="2" id="KW-1185">Reference proteome</keyword>
<protein>
    <submittedName>
        <fullName evidence="1">Uncharacterized protein</fullName>
    </submittedName>
</protein>
<dbReference type="Proteomes" id="UP000790377">
    <property type="component" value="Unassembled WGS sequence"/>
</dbReference>
<evidence type="ECO:0000313" key="1">
    <source>
        <dbReference type="EMBL" id="KAH7912356.1"/>
    </source>
</evidence>
<accession>A0ACB8AGC1</accession>
<evidence type="ECO:0000313" key="2">
    <source>
        <dbReference type="Proteomes" id="UP000790377"/>
    </source>
</evidence>
<reference evidence="1" key="1">
    <citation type="journal article" date="2021" name="New Phytol.">
        <title>Evolutionary innovations through gain and loss of genes in the ectomycorrhizal Boletales.</title>
        <authorList>
            <person name="Wu G."/>
            <person name="Miyauchi S."/>
            <person name="Morin E."/>
            <person name="Kuo A."/>
            <person name="Drula E."/>
            <person name="Varga T."/>
            <person name="Kohler A."/>
            <person name="Feng B."/>
            <person name="Cao Y."/>
            <person name="Lipzen A."/>
            <person name="Daum C."/>
            <person name="Hundley H."/>
            <person name="Pangilinan J."/>
            <person name="Johnson J."/>
            <person name="Barry K."/>
            <person name="LaButti K."/>
            <person name="Ng V."/>
            <person name="Ahrendt S."/>
            <person name="Min B."/>
            <person name="Choi I.G."/>
            <person name="Park H."/>
            <person name="Plett J.M."/>
            <person name="Magnuson J."/>
            <person name="Spatafora J.W."/>
            <person name="Nagy L.G."/>
            <person name="Henrissat B."/>
            <person name="Grigoriev I.V."/>
            <person name="Yang Z.L."/>
            <person name="Xu J."/>
            <person name="Martin F.M."/>
        </authorList>
    </citation>
    <scope>NUCLEOTIDE SEQUENCE</scope>
    <source>
        <strain evidence="1">ATCC 28755</strain>
    </source>
</reference>
<comment type="caution">
    <text evidence="1">The sequence shown here is derived from an EMBL/GenBank/DDBJ whole genome shotgun (WGS) entry which is preliminary data.</text>
</comment>
<organism evidence="1 2">
    <name type="scientific">Hygrophoropsis aurantiaca</name>
    <dbReference type="NCBI Taxonomy" id="72124"/>
    <lineage>
        <taxon>Eukaryota</taxon>
        <taxon>Fungi</taxon>
        <taxon>Dikarya</taxon>
        <taxon>Basidiomycota</taxon>
        <taxon>Agaricomycotina</taxon>
        <taxon>Agaricomycetes</taxon>
        <taxon>Agaricomycetidae</taxon>
        <taxon>Boletales</taxon>
        <taxon>Coniophorineae</taxon>
        <taxon>Hygrophoropsidaceae</taxon>
        <taxon>Hygrophoropsis</taxon>
    </lineage>
</organism>
<gene>
    <name evidence="1" type="ORF">BJ138DRAFT_1148525</name>
</gene>
<dbReference type="EMBL" id="MU267653">
    <property type="protein sequence ID" value="KAH7912356.1"/>
    <property type="molecule type" value="Genomic_DNA"/>
</dbReference>
<name>A0ACB8AGC1_9AGAM</name>